<reference evidence="4 5" key="1">
    <citation type="submission" date="2023-08" db="EMBL/GenBank/DDBJ databases">
        <title>Implementing the SeqCode for naming new Mesorhizobium species isolated from Vachellia karroo root nodules.</title>
        <authorList>
            <person name="Van Lill M."/>
        </authorList>
    </citation>
    <scope>NUCLEOTIDE SEQUENCE [LARGE SCALE GENOMIC DNA]</scope>
    <source>
        <strain evidence="4 5">VK24D</strain>
    </source>
</reference>
<dbReference type="InterPro" id="IPR023928">
    <property type="entry name" value="HxsA-like"/>
</dbReference>
<keyword evidence="5" id="KW-1185">Reference proteome</keyword>
<name>A0ABU4Y3S8_9HYPH</name>
<feature type="region of interest" description="Disordered" evidence="1">
    <location>
        <begin position="56"/>
        <end position="79"/>
    </location>
</feature>
<accession>A0ABU4Y3S8</accession>
<proteinExistence type="predicted"/>
<dbReference type="RefSeq" id="WP_320223446.1">
    <property type="nucleotide sequence ID" value="NZ_JAVIIW010000034.1"/>
</dbReference>
<evidence type="ECO:0000256" key="1">
    <source>
        <dbReference type="SAM" id="MobiDB-lite"/>
    </source>
</evidence>
<evidence type="ECO:0000313" key="5">
    <source>
        <dbReference type="Proteomes" id="UP001287059"/>
    </source>
</evidence>
<protein>
    <submittedName>
        <fullName evidence="4">His-Xaa-Ser repeat protein HxsA</fullName>
    </submittedName>
</protein>
<gene>
    <name evidence="4" type="primary">hxsA</name>
    <name evidence="4" type="ORF">RFN28_24545</name>
</gene>
<feature type="chain" id="PRO_5047337562" evidence="2">
    <location>
        <begin position="22"/>
        <end position="184"/>
    </location>
</feature>
<dbReference type="SUPFAM" id="SSF47090">
    <property type="entry name" value="PGBD-like"/>
    <property type="match status" value="1"/>
</dbReference>
<dbReference type="InterPro" id="IPR036365">
    <property type="entry name" value="PGBD-like_sf"/>
</dbReference>
<feature type="domain" description="Peptidoglycan binding-like" evidence="3">
    <location>
        <begin position="126"/>
        <end position="179"/>
    </location>
</feature>
<evidence type="ECO:0000256" key="2">
    <source>
        <dbReference type="SAM" id="SignalP"/>
    </source>
</evidence>
<evidence type="ECO:0000313" key="4">
    <source>
        <dbReference type="EMBL" id="MDX8481606.1"/>
    </source>
</evidence>
<dbReference type="Proteomes" id="UP001287059">
    <property type="component" value="Unassembled WGS sequence"/>
</dbReference>
<evidence type="ECO:0000259" key="3">
    <source>
        <dbReference type="Pfam" id="PF01471"/>
    </source>
</evidence>
<dbReference type="InterPro" id="IPR036366">
    <property type="entry name" value="PGBDSf"/>
</dbReference>
<dbReference type="Gene3D" id="1.10.101.10">
    <property type="entry name" value="PGBD-like superfamily/PGBD"/>
    <property type="match status" value="1"/>
</dbReference>
<dbReference type="Pfam" id="PF01471">
    <property type="entry name" value="PG_binding_1"/>
    <property type="match status" value="1"/>
</dbReference>
<dbReference type="NCBIfam" id="TIGR03979">
    <property type="entry name" value="His_Ser_Rich"/>
    <property type="match status" value="1"/>
</dbReference>
<organism evidence="4 5">
    <name type="scientific">Mesorhizobium album</name>
    <dbReference type="NCBI Taxonomy" id="3072314"/>
    <lineage>
        <taxon>Bacteria</taxon>
        <taxon>Pseudomonadati</taxon>
        <taxon>Pseudomonadota</taxon>
        <taxon>Alphaproteobacteria</taxon>
        <taxon>Hyphomicrobiales</taxon>
        <taxon>Phyllobacteriaceae</taxon>
        <taxon>Mesorhizobium</taxon>
    </lineage>
</organism>
<feature type="compositionally biased region" description="Low complexity" evidence="1">
    <location>
        <begin position="56"/>
        <end position="66"/>
    </location>
</feature>
<keyword evidence="2" id="KW-0732">Signal</keyword>
<feature type="signal peptide" evidence="2">
    <location>
        <begin position="1"/>
        <end position="21"/>
    </location>
</feature>
<dbReference type="InterPro" id="IPR002477">
    <property type="entry name" value="Peptidoglycan-bd-like"/>
</dbReference>
<sequence>MKKRLFAIPSLLAAGFLPVNAQAYLIKPTLDGDLGKRRSLFDIFKLDHIYTLAGHSSHSSHSSHVSHSSHRSSTGGYTYIPPAPSDPAPLYSAPAAPAPTYQAPAVAPAPTPLKTLPGNAYRFKEIVQQVEFALLAFGYYSGEIDGEMNPELRAGLQRMQTDYGLKVTGTITPETLTALRIEAR</sequence>
<comment type="caution">
    <text evidence="4">The sequence shown here is derived from an EMBL/GenBank/DDBJ whole genome shotgun (WGS) entry which is preliminary data.</text>
</comment>
<dbReference type="EMBL" id="JAVIIW010000034">
    <property type="protein sequence ID" value="MDX8481606.1"/>
    <property type="molecule type" value="Genomic_DNA"/>
</dbReference>